<dbReference type="Proteomes" id="UP000728106">
    <property type="component" value="Unassembled WGS sequence"/>
</dbReference>
<feature type="domain" description="SDH C-terminal" evidence="9">
    <location>
        <begin position="236"/>
        <end position="266"/>
    </location>
</feature>
<feature type="binding site" evidence="7">
    <location>
        <position position="103"/>
    </location>
    <ligand>
        <name>shikimate</name>
        <dbReference type="ChEBI" id="CHEBI:36208"/>
    </ligand>
</feature>
<evidence type="ECO:0000256" key="7">
    <source>
        <dbReference type="HAMAP-Rule" id="MF_00222"/>
    </source>
</evidence>
<dbReference type="InterPro" id="IPR046346">
    <property type="entry name" value="Aminoacid_DH-like_N_sf"/>
</dbReference>
<feature type="binding site" evidence="7">
    <location>
        <position position="213"/>
    </location>
    <ligand>
        <name>NADP(+)</name>
        <dbReference type="ChEBI" id="CHEBI:58349"/>
    </ligand>
</feature>
<comment type="function">
    <text evidence="7">Involved in the biosynthesis of the chorismate, which leads to the biosynthesis of aromatic amino acids. Catalyzes the reversible NADPH linked reduction of 3-dehydroshikimate (DHSA) to yield shikimate (SA).</text>
</comment>
<feature type="binding site" evidence="7">
    <location>
        <begin position="16"/>
        <end position="18"/>
    </location>
    <ligand>
        <name>shikimate</name>
        <dbReference type="ChEBI" id="CHEBI:36208"/>
    </ligand>
</feature>
<keyword evidence="3 7" id="KW-0028">Amino-acid biosynthesis</keyword>
<evidence type="ECO:0000256" key="1">
    <source>
        <dbReference type="ARBA" id="ARBA00004871"/>
    </source>
</evidence>
<feature type="binding site" evidence="7">
    <location>
        <position position="215"/>
    </location>
    <ligand>
        <name>shikimate</name>
        <dbReference type="ChEBI" id="CHEBI:36208"/>
    </ligand>
</feature>
<dbReference type="RefSeq" id="WP_004560391.1">
    <property type="nucleotide sequence ID" value="NZ_CP027563.1"/>
</dbReference>
<dbReference type="InterPro" id="IPR041121">
    <property type="entry name" value="SDH_C"/>
</dbReference>
<organism evidence="11 12">
    <name type="scientific">Weissella confusa</name>
    <name type="common">Lactobacillus confusus</name>
    <dbReference type="NCBI Taxonomy" id="1583"/>
    <lineage>
        <taxon>Bacteria</taxon>
        <taxon>Bacillati</taxon>
        <taxon>Bacillota</taxon>
        <taxon>Bacilli</taxon>
        <taxon>Lactobacillales</taxon>
        <taxon>Lactobacillaceae</taxon>
        <taxon>Weissella</taxon>
    </lineage>
</organism>
<dbReference type="GO" id="GO:0008652">
    <property type="term" value="P:amino acid biosynthetic process"/>
    <property type="evidence" value="ECO:0007669"/>
    <property type="project" value="UniProtKB-KW"/>
</dbReference>
<keyword evidence="4 7" id="KW-0521">NADP</keyword>
<feature type="binding site" evidence="7">
    <location>
        <position position="63"/>
    </location>
    <ligand>
        <name>shikimate</name>
        <dbReference type="ChEBI" id="CHEBI:36208"/>
    </ligand>
</feature>
<feature type="active site" description="Proton acceptor" evidence="7">
    <location>
        <position position="67"/>
    </location>
</feature>
<evidence type="ECO:0000259" key="8">
    <source>
        <dbReference type="Pfam" id="PF08501"/>
    </source>
</evidence>
<keyword evidence="12" id="KW-1185">Reference proteome</keyword>
<evidence type="ECO:0000256" key="4">
    <source>
        <dbReference type="ARBA" id="ARBA00022857"/>
    </source>
</evidence>
<comment type="pathway">
    <text evidence="1 7">Metabolic intermediate biosynthesis; chorismate biosynthesis; chorismate from D-erythrose 4-phosphate and phosphoenolpyruvate: step 4/7.</text>
</comment>
<dbReference type="CDD" id="cd01065">
    <property type="entry name" value="NAD_bind_Shikimate_DH"/>
    <property type="match status" value="1"/>
</dbReference>
<dbReference type="Gene3D" id="3.40.50.10860">
    <property type="entry name" value="Leucine Dehydrogenase, chain A, domain 1"/>
    <property type="match status" value="1"/>
</dbReference>
<dbReference type="GO" id="GO:0009423">
    <property type="term" value="P:chorismate biosynthetic process"/>
    <property type="evidence" value="ECO:0007669"/>
    <property type="project" value="UniProtKB-UniRule"/>
</dbReference>
<dbReference type="InterPro" id="IPR022893">
    <property type="entry name" value="Shikimate_DH_fam"/>
</dbReference>
<dbReference type="Pfam" id="PF18317">
    <property type="entry name" value="SDH_C"/>
    <property type="match status" value="1"/>
</dbReference>
<dbReference type="Proteomes" id="UP000808038">
    <property type="component" value="Unassembled WGS sequence"/>
</dbReference>
<dbReference type="GeneID" id="57979261"/>
<dbReference type="EMBL" id="JAAOCX010000008">
    <property type="protein sequence ID" value="MBJ7632867.1"/>
    <property type="molecule type" value="Genomic_DNA"/>
</dbReference>
<dbReference type="Pfam" id="PF08501">
    <property type="entry name" value="Shikimate_dh_N"/>
    <property type="match status" value="1"/>
</dbReference>
<dbReference type="EMBL" id="JAAOCP010000005">
    <property type="protein sequence ID" value="MBJ7638751.1"/>
    <property type="molecule type" value="Genomic_DNA"/>
</dbReference>
<evidence type="ECO:0000256" key="2">
    <source>
        <dbReference type="ARBA" id="ARBA00012962"/>
    </source>
</evidence>
<comment type="caution">
    <text evidence="11">The sequence shown here is derived from an EMBL/GenBank/DDBJ whole genome shotgun (WGS) entry which is preliminary data.</text>
</comment>
<feature type="binding site" evidence="7">
    <location>
        <position position="88"/>
    </location>
    <ligand>
        <name>shikimate</name>
        <dbReference type="ChEBI" id="CHEBI:36208"/>
    </ligand>
</feature>
<dbReference type="InterPro" id="IPR013708">
    <property type="entry name" value="Shikimate_DH-bd_N"/>
</dbReference>
<evidence type="ECO:0000256" key="6">
    <source>
        <dbReference type="ARBA" id="ARBA00023141"/>
    </source>
</evidence>
<comment type="similarity">
    <text evidence="7">Belongs to the shikimate dehydrogenase family.</text>
</comment>
<dbReference type="GO" id="GO:0050661">
    <property type="term" value="F:NADP binding"/>
    <property type="evidence" value="ECO:0007669"/>
    <property type="project" value="InterPro"/>
</dbReference>
<dbReference type="GO" id="GO:0004764">
    <property type="term" value="F:shikimate 3-dehydrogenase (NADP+) activity"/>
    <property type="evidence" value="ECO:0007669"/>
    <property type="project" value="UniProtKB-UniRule"/>
</dbReference>
<comment type="caution">
    <text evidence="7">Lacks conserved residue(s) required for the propagation of feature annotation.</text>
</comment>
<dbReference type="GO" id="GO:0019632">
    <property type="term" value="P:shikimate metabolic process"/>
    <property type="evidence" value="ECO:0007669"/>
    <property type="project" value="InterPro"/>
</dbReference>
<dbReference type="NCBIfam" id="TIGR00507">
    <property type="entry name" value="aroE"/>
    <property type="match status" value="1"/>
</dbReference>
<evidence type="ECO:0000256" key="3">
    <source>
        <dbReference type="ARBA" id="ARBA00022605"/>
    </source>
</evidence>
<dbReference type="PANTHER" id="PTHR21089">
    <property type="entry name" value="SHIKIMATE DEHYDROGENASE"/>
    <property type="match status" value="1"/>
</dbReference>
<evidence type="ECO:0000313" key="10">
    <source>
        <dbReference type="EMBL" id="MBJ7632867.1"/>
    </source>
</evidence>
<feature type="domain" description="Shikimate dehydrogenase substrate binding N-terminal" evidence="8">
    <location>
        <begin position="8"/>
        <end position="90"/>
    </location>
</feature>
<feature type="binding site" evidence="7">
    <location>
        <position position="243"/>
    </location>
    <ligand>
        <name>shikimate</name>
        <dbReference type="ChEBI" id="CHEBI:36208"/>
    </ligand>
</feature>
<dbReference type="GO" id="GO:0005829">
    <property type="term" value="C:cytosol"/>
    <property type="evidence" value="ECO:0007669"/>
    <property type="project" value="TreeGrafter"/>
</dbReference>
<dbReference type="SUPFAM" id="SSF53223">
    <property type="entry name" value="Aminoacid dehydrogenase-like, N-terminal domain"/>
    <property type="match status" value="1"/>
</dbReference>
<dbReference type="AlphaFoldDB" id="A0A4Z0RI95"/>
<dbReference type="InterPro" id="IPR011342">
    <property type="entry name" value="Shikimate_DH"/>
</dbReference>
<sequence length="273" mass="29397">MATTRYGLLGYPARHSKSPAMHNAAFKQAGIDAQYDAYEVAPNALAATFKSLVASGVAGFNVTMPFKEAIMLYLDDLTPLARRLSAVNTVVIRDGKTIGDSTDGAGFWRTLREPADQVILIGTGGAARAIMATAPKSVTLHVFNRQSDRFAEKAAMVNDLAGVELHDLTEIGMYLPYADLIVNATNVGMQSDVSILSTEQFYETQPDVQVVDIIYKKEPTPFVAAARAAGRHADDGLAMLIGQGALSFEQWTGQLPDINVMKQAIMPAEEGEE</sequence>
<dbReference type="Gene3D" id="3.40.50.720">
    <property type="entry name" value="NAD(P)-binding Rossmann-like Domain"/>
    <property type="match status" value="1"/>
</dbReference>
<keyword evidence="5 7" id="KW-0560">Oxidoreductase</keyword>
<comment type="subunit">
    <text evidence="7">Homodimer.</text>
</comment>
<reference evidence="11 12" key="2">
    <citation type="journal article" date="2021" name="Int. J. Food Microbiol.">
        <title>Safety demonstration of a microbial species for use in the food chain: Weissella confusa.</title>
        <authorList>
            <person name="Bourdichon F."/>
            <person name="Patrone V."/>
            <person name="Fontana A."/>
            <person name="Milani G."/>
            <person name="Morelli L."/>
        </authorList>
    </citation>
    <scope>NUCLEOTIDE SEQUENCE [LARGE SCALE GENOMIC DNA]</scope>
    <source>
        <strain evidence="10">CCUG 30943</strain>
        <strain evidence="11 12">CCUG 43002</strain>
    </source>
</reference>
<dbReference type="PANTHER" id="PTHR21089:SF1">
    <property type="entry name" value="BIFUNCTIONAL 3-DEHYDROQUINATE DEHYDRATASE_SHIKIMATE DEHYDROGENASE, CHLOROPLASTIC"/>
    <property type="match status" value="1"/>
</dbReference>
<evidence type="ECO:0000313" key="11">
    <source>
        <dbReference type="EMBL" id="MBJ7638751.1"/>
    </source>
</evidence>
<keyword evidence="6 7" id="KW-0057">Aromatic amino acid biosynthesis</keyword>
<dbReference type="SUPFAM" id="SSF51735">
    <property type="entry name" value="NAD(P)-binding Rossmann-fold domains"/>
    <property type="match status" value="1"/>
</dbReference>
<dbReference type="EC" id="1.1.1.25" evidence="2 7"/>
<evidence type="ECO:0000256" key="5">
    <source>
        <dbReference type="ARBA" id="ARBA00023002"/>
    </source>
</evidence>
<dbReference type="HAMAP" id="MF_00222">
    <property type="entry name" value="Shikimate_DH_AroE"/>
    <property type="match status" value="1"/>
</dbReference>
<dbReference type="GO" id="GO:0009073">
    <property type="term" value="P:aromatic amino acid family biosynthetic process"/>
    <property type="evidence" value="ECO:0007669"/>
    <property type="project" value="UniProtKB-KW"/>
</dbReference>
<dbReference type="InterPro" id="IPR036291">
    <property type="entry name" value="NAD(P)-bd_dom_sf"/>
</dbReference>
<accession>A0A4Z0RI95</accession>
<protein>
    <recommendedName>
        <fullName evidence="2 7">Shikimate dehydrogenase (NADP(+))</fullName>
        <shortName evidence="7">SDH</shortName>
        <ecNumber evidence="2 7">1.1.1.25</ecNumber>
    </recommendedName>
</protein>
<gene>
    <name evidence="7 11" type="primary">aroE</name>
    <name evidence="11" type="ORF">HAU20_05025</name>
    <name evidence="10" type="ORF">HAU43_07185</name>
</gene>
<feature type="binding site" evidence="7">
    <location>
        <position position="236"/>
    </location>
    <ligand>
        <name>NADP(+)</name>
        <dbReference type="ChEBI" id="CHEBI:58349"/>
    </ligand>
</feature>
<proteinExistence type="inferred from homology"/>
<evidence type="ECO:0000313" key="12">
    <source>
        <dbReference type="Proteomes" id="UP000728106"/>
    </source>
</evidence>
<comment type="catalytic activity">
    <reaction evidence="7">
        <text>shikimate + NADP(+) = 3-dehydroshikimate + NADPH + H(+)</text>
        <dbReference type="Rhea" id="RHEA:17737"/>
        <dbReference type="ChEBI" id="CHEBI:15378"/>
        <dbReference type="ChEBI" id="CHEBI:16630"/>
        <dbReference type="ChEBI" id="CHEBI:36208"/>
        <dbReference type="ChEBI" id="CHEBI:57783"/>
        <dbReference type="ChEBI" id="CHEBI:58349"/>
        <dbReference type="EC" id="1.1.1.25"/>
    </reaction>
</comment>
<reference evidence="11" key="1">
    <citation type="submission" date="2020-02" db="EMBL/GenBank/DDBJ databases">
        <authorList>
            <person name="Fontana A."/>
            <person name="Patrone V."/>
            <person name="Morelli L."/>
        </authorList>
    </citation>
    <scope>NUCLEOTIDE SEQUENCE</scope>
    <source>
        <strain evidence="10">CCUG 30943</strain>
        <strain evidence="11">CCUG 43002</strain>
    </source>
</reference>
<name>A0A4Z0RI95_WEICO</name>
<evidence type="ECO:0000259" key="9">
    <source>
        <dbReference type="Pfam" id="PF18317"/>
    </source>
</evidence>